<dbReference type="PATRIC" id="fig|1727163.4.peg.3062"/>
<keyword evidence="2" id="KW-1185">Reference proteome</keyword>
<proteinExistence type="predicted"/>
<gene>
    <name evidence="1" type="ORF">AO498_14575</name>
</gene>
<sequence>MIKSGYFLAFLLICLVGEVFSQSYFNEFGRKITRIDYEEKILNGPYFGVPGELEGDMKLVHRMPAGVTDARLIYEKLGLKQEYGAGKPIIVLYYPGKDECNSTGSTDAAYLKNKHKAVVRYSEKHNTVAPFYFYKNPHGLEKYEGIVEWKADPEGLFEKMFFQFPYPCGSFVVISPKGNYRAILGEYPVSQIDVALKKL</sequence>
<dbReference type="RefSeq" id="WP_067549258.1">
    <property type="nucleotide sequence ID" value="NZ_CP012836.1"/>
</dbReference>
<dbReference type="STRING" id="1727163.AO498_14575"/>
<name>A0A142ERB9_9BACT</name>
<reference evidence="1 2" key="2">
    <citation type="journal article" date="2016" name="Genome Announc.">
        <title>Complete Genome Sequence of Algoriphagus sp. Strain M8-2, Isolated from a Brackish Lake.</title>
        <authorList>
            <person name="Muraguchi Y."/>
            <person name="Kushimoto K."/>
            <person name="Ohtsubo Y."/>
            <person name="Suzuki T."/>
            <person name="Dohra H."/>
            <person name="Kimbara K."/>
            <person name="Shintani M."/>
        </authorList>
    </citation>
    <scope>NUCLEOTIDE SEQUENCE [LARGE SCALE GENOMIC DNA]</scope>
    <source>
        <strain evidence="1 2">M8-2</strain>
    </source>
</reference>
<organism evidence="1 2">
    <name type="scientific">Algoriphagus sanaruensis</name>
    <dbReference type="NCBI Taxonomy" id="1727163"/>
    <lineage>
        <taxon>Bacteria</taxon>
        <taxon>Pseudomonadati</taxon>
        <taxon>Bacteroidota</taxon>
        <taxon>Cytophagia</taxon>
        <taxon>Cytophagales</taxon>
        <taxon>Cyclobacteriaceae</taxon>
        <taxon>Algoriphagus</taxon>
    </lineage>
</organism>
<reference evidence="2" key="1">
    <citation type="submission" date="2015-09" db="EMBL/GenBank/DDBJ databases">
        <title>Complete sequence of Algoriphagus sp. M8-2.</title>
        <authorList>
            <person name="Shintani M."/>
        </authorList>
    </citation>
    <scope>NUCLEOTIDE SEQUENCE [LARGE SCALE GENOMIC DNA]</scope>
    <source>
        <strain evidence="2">M8-2</strain>
    </source>
</reference>
<dbReference type="AlphaFoldDB" id="A0A142ERB9"/>
<protein>
    <submittedName>
        <fullName evidence="1">Uncharacterized protein</fullName>
    </submittedName>
</protein>
<dbReference type="KEGG" id="alm:AO498_14575"/>
<accession>A0A142ERB9</accession>
<evidence type="ECO:0000313" key="2">
    <source>
        <dbReference type="Proteomes" id="UP000073816"/>
    </source>
</evidence>
<evidence type="ECO:0000313" key="1">
    <source>
        <dbReference type="EMBL" id="AMQ57674.1"/>
    </source>
</evidence>
<dbReference type="Proteomes" id="UP000073816">
    <property type="component" value="Chromosome"/>
</dbReference>
<dbReference type="OrthoDB" id="823362at2"/>
<dbReference type="EMBL" id="CP012836">
    <property type="protein sequence ID" value="AMQ57674.1"/>
    <property type="molecule type" value="Genomic_DNA"/>
</dbReference>